<keyword evidence="8 12" id="KW-1133">Transmembrane helix</keyword>
<evidence type="ECO:0000256" key="3">
    <source>
        <dbReference type="ARBA" id="ARBA00022618"/>
    </source>
</evidence>
<keyword evidence="6 12" id="KW-0133">Cell shape</keyword>
<feature type="transmembrane region" description="Helical" evidence="12">
    <location>
        <begin position="340"/>
        <end position="362"/>
    </location>
</feature>
<dbReference type="InterPro" id="IPR000715">
    <property type="entry name" value="Glycosyl_transferase_4"/>
</dbReference>
<comment type="caution">
    <text evidence="14">The sequence shown here is derived from an EMBL/GenBank/DDBJ whole genome shotgun (WGS) entry which is preliminary data.</text>
</comment>
<keyword evidence="4 12" id="KW-0808">Transferase</keyword>
<accession>A0ABS3AQ80</accession>
<dbReference type="Proteomes" id="UP000722121">
    <property type="component" value="Unassembled WGS sequence"/>
</dbReference>
<dbReference type="InterPro" id="IPR003524">
    <property type="entry name" value="PNAcMuramoyl-5peptid_Trfase"/>
</dbReference>
<evidence type="ECO:0000256" key="5">
    <source>
        <dbReference type="ARBA" id="ARBA00022692"/>
    </source>
</evidence>
<sequence length="412" mass="45385">MILFLVHFLRDVLHLQLPTVFSYYSTRMALAALTSMAICIFFGPMFIRKLYAMKIGQPIRKDECPLLGELHSKKENTPTMGGVLVLVAMLVSLALWMDWKSAFTLILLIATIWLGLLGAADDYLKLKHKNSKGLAGRKKMAWQLLFAGLLGLYLLFPTVADGVHVGRWFSPPVAKERMASAYSLDGDKEELNKARPALGTRDYTSHLYIPFVKKHLLTFSGFFLVLLWLLIVFVVVGSSNAVNLTDGLDGLAAGCLMFAAGALALIAFMQNHVGLAEYLHIIYIEGSGEVAIYLSAMVGACLGFLWYNGHPAQVFLGDTGALALGGILGVAAVLMKRELLFAIIGGVFVAEALSVIVQVGGYKFLNRKRFFRCAPLHHHFEYKGWPETKVVVRFWIVGLLLAIVGVASLKFQ</sequence>
<dbReference type="HAMAP" id="MF_00038">
    <property type="entry name" value="MraY"/>
    <property type="match status" value="1"/>
</dbReference>
<protein>
    <recommendedName>
        <fullName evidence="12 13">Phospho-N-acetylmuramoyl-pentapeptide-transferase</fullName>
        <ecNumber evidence="12 13">2.7.8.13</ecNumber>
    </recommendedName>
    <alternativeName>
        <fullName evidence="12">UDP-MurNAc-pentapeptide phosphotransferase</fullName>
    </alternativeName>
</protein>
<evidence type="ECO:0000256" key="4">
    <source>
        <dbReference type="ARBA" id="ARBA00022679"/>
    </source>
</evidence>
<keyword evidence="5 12" id="KW-0812">Transmembrane</keyword>
<evidence type="ECO:0000256" key="10">
    <source>
        <dbReference type="ARBA" id="ARBA00023306"/>
    </source>
</evidence>
<dbReference type="EMBL" id="JAFITR010000033">
    <property type="protein sequence ID" value="MBN4066876.1"/>
    <property type="molecule type" value="Genomic_DNA"/>
</dbReference>
<feature type="transmembrane region" description="Helical" evidence="12">
    <location>
        <begin position="248"/>
        <end position="270"/>
    </location>
</feature>
<dbReference type="CDD" id="cd06852">
    <property type="entry name" value="GT_MraY"/>
    <property type="match status" value="1"/>
</dbReference>
<proteinExistence type="inferred from homology"/>
<feature type="transmembrane region" description="Helical" evidence="12">
    <location>
        <begin position="390"/>
        <end position="409"/>
    </location>
</feature>
<dbReference type="Pfam" id="PF00953">
    <property type="entry name" value="Glycos_transf_4"/>
    <property type="match status" value="1"/>
</dbReference>
<feature type="transmembrane region" description="Helical" evidence="12">
    <location>
        <begin position="314"/>
        <end position="334"/>
    </location>
</feature>
<evidence type="ECO:0000256" key="6">
    <source>
        <dbReference type="ARBA" id="ARBA00022960"/>
    </source>
</evidence>
<evidence type="ECO:0000256" key="12">
    <source>
        <dbReference type="HAMAP-Rule" id="MF_00038"/>
    </source>
</evidence>
<dbReference type="NCBIfam" id="TIGR00445">
    <property type="entry name" value="mraY"/>
    <property type="match status" value="1"/>
</dbReference>
<gene>
    <name evidence="12" type="primary">mraY</name>
    <name evidence="14" type="ORF">JYU14_02205</name>
</gene>
<feature type="transmembrane region" description="Helical" evidence="12">
    <location>
        <begin position="290"/>
        <end position="307"/>
    </location>
</feature>
<keyword evidence="11 12" id="KW-0961">Cell wall biogenesis/degradation</keyword>
<dbReference type="PANTHER" id="PTHR22926">
    <property type="entry name" value="PHOSPHO-N-ACETYLMURAMOYL-PENTAPEPTIDE-TRANSFERASE"/>
    <property type="match status" value="1"/>
</dbReference>
<evidence type="ECO:0000256" key="2">
    <source>
        <dbReference type="ARBA" id="ARBA00005583"/>
    </source>
</evidence>
<evidence type="ECO:0000256" key="11">
    <source>
        <dbReference type="ARBA" id="ARBA00023316"/>
    </source>
</evidence>
<keyword evidence="12" id="KW-1003">Cell membrane</keyword>
<comment type="function">
    <text evidence="12">Catalyzes the initial step of the lipid cycle reactions in the biosynthesis of the cell wall peptidoglycan: transfers peptidoglycan precursor phospho-MurNAc-pentapeptide from UDP-MurNAc-pentapeptide onto the lipid carrier undecaprenyl phosphate, yielding undecaprenyl-pyrophosphoryl-MurNAc-pentapeptide, known as lipid I.</text>
</comment>
<feature type="transmembrane region" description="Helical" evidence="12">
    <location>
        <begin position="79"/>
        <end position="96"/>
    </location>
</feature>
<dbReference type="PANTHER" id="PTHR22926:SF5">
    <property type="entry name" value="PHOSPHO-N-ACETYLMURAMOYL-PENTAPEPTIDE-TRANSFERASE HOMOLOG"/>
    <property type="match status" value="1"/>
</dbReference>
<feature type="transmembrane region" description="Helical" evidence="12">
    <location>
        <begin position="102"/>
        <end position="120"/>
    </location>
</feature>
<keyword evidence="3 12" id="KW-0132">Cell division</keyword>
<evidence type="ECO:0000256" key="1">
    <source>
        <dbReference type="ARBA" id="ARBA00004141"/>
    </source>
</evidence>
<evidence type="ECO:0000256" key="8">
    <source>
        <dbReference type="ARBA" id="ARBA00022989"/>
    </source>
</evidence>
<comment type="similarity">
    <text evidence="2 12">Belongs to the glycosyltransferase 4 family. MraY subfamily.</text>
</comment>
<name>A0ABS3AQ80_9BACT</name>
<dbReference type="PROSITE" id="PS01348">
    <property type="entry name" value="MRAY_2"/>
    <property type="match status" value="1"/>
</dbReference>
<keyword evidence="10 12" id="KW-0131">Cell cycle</keyword>
<dbReference type="PROSITE" id="PS01347">
    <property type="entry name" value="MRAY_1"/>
    <property type="match status" value="1"/>
</dbReference>
<feature type="transmembrane region" description="Helical" evidence="12">
    <location>
        <begin position="141"/>
        <end position="160"/>
    </location>
</feature>
<evidence type="ECO:0000313" key="15">
    <source>
        <dbReference type="Proteomes" id="UP000722121"/>
    </source>
</evidence>
<evidence type="ECO:0000313" key="14">
    <source>
        <dbReference type="EMBL" id="MBN4066876.1"/>
    </source>
</evidence>
<keyword evidence="7 12" id="KW-0573">Peptidoglycan synthesis</keyword>
<keyword evidence="12" id="KW-0479">Metal-binding</keyword>
<comment type="catalytic activity">
    <reaction evidence="12">
        <text>UDP-N-acetyl-alpha-D-muramoyl-L-alanyl-gamma-D-glutamyl-meso-2,6-diaminopimeloyl-D-alanyl-D-alanine + di-trans,octa-cis-undecaprenyl phosphate = di-trans,octa-cis-undecaprenyl diphospho-N-acetyl-alpha-D-muramoyl-L-alanyl-D-glutamyl-meso-2,6-diaminopimeloyl-D-alanyl-D-alanine + UMP</text>
        <dbReference type="Rhea" id="RHEA:28386"/>
        <dbReference type="ChEBI" id="CHEBI:57865"/>
        <dbReference type="ChEBI" id="CHEBI:60392"/>
        <dbReference type="ChEBI" id="CHEBI:61386"/>
        <dbReference type="ChEBI" id="CHEBI:61387"/>
        <dbReference type="EC" id="2.7.8.13"/>
    </reaction>
</comment>
<feature type="transmembrane region" description="Helical" evidence="12">
    <location>
        <begin position="28"/>
        <end position="47"/>
    </location>
</feature>
<dbReference type="InterPro" id="IPR018480">
    <property type="entry name" value="PNAcMuramoyl-5peptid_Trfase_CS"/>
</dbReference>
<dbReference type="GO" id="GO:0016740">
    <property type="term" value="F:transferase activity"/>
    <property type="evidence" value="ECO:0007669"/>
    <property type="project" value="UniProtKB-KW"/>
</dbReference>
<dbReference type="Pfam" id="PF10555">
    <property type="entry name" value="MraY_sig1"/>
    <property type="match status" value="1"/>
</dbReference>
<evidence type="ECO:0000256" key="9">
    <source>
        <dbReference type="ARBA" id="ARBA00023136"/>
    </source>
</evidence>
<keyword evidence="12" id="KW-0460">Magnesium</keyword>
<keyword evidence="15" id="KW-1185">Reference proteome</keyword>
<comment type="pathway">
    <text evidence="12">Cell wall biogenesis; peptidoglycan biosynthesis.</text>
</comment>
<keyword evidence="9 12" id="KW-0472">Membrane</keyword>
<comment type="subcellular location">
    <subcellularLocation>
        <location evidence="12">Cell membrane</location>
        <topology evidence="12">Multi-pass membrane protein</topology>
    </subcellularLocation>
    <subcellularLocation>
        <location evidence="1">Membrane</location>
        <topology evidence="1">Multi-pass membrane protein</topology>
    </subcellularLocation>
</comment>
<organism evidence="14 15">
    <name type="scientific">Simkania negevensis</name>
    <dbReference type="NCBI Taxonomy" id="83561"/>
    <lineage>
        <taxon>Bacteria</taxon>
        <taxon>Pseudomonadati</taxon>
        <taxon>Chlamydiota</taxon>
        <taxon>Chlamydiia</taxon>
        <taxon>Parachlamydiales</taxon>
        <taxon>Simkaniaceae</taxon>
        <taxon>Simkania</taxon>
    </lineage>
</organism>
<evidence type="ECO:0000256" key="7">
    <source>
        <dbReference type="ARBA" id="ARBA00022984"/>
    </source>
</evidence>
<feature type="transmembrane region" description="Helical" evidence="12">
    <location>
        <begin position="216"/>
        <end position="236"/>
    </location>
</feature>
<dbReference type="EC" id="2.7.8.13" evidence="12 13"/>
<comment type="cofactor">
    <cofactor evidence="12">
        <name>Mg(2+)</name>
        <dbReference type="ChEBI" id="CHEBI:18420"/>
    </cofactor>
</comment>
<evidence type="ECO:0000256" key="13">
    <source>
        <dbReference type="NCBIfam" id="TIGR00445"/>
    </source>
</evidence>
<reference evidence="14 15" key="1">
    <citation type="submission" date="2021-02" db="EMBL/GenBank/DDBJ databases">
        <title>Activity-based single-cell genomes from oceanic crustal fluid captures similar information to metagenomic and metatranscriptomic surveys with orders of magnitude less sampling.</title>
        <authorList>
            <person name="D'Angelo T.S."/>
            <person name="Orcutt B.N."/>
        </authorList>
    </citation>
    <scope>NUCLEOTIDE SEQUENCE [LARGE SCALE GENOMIC DNA]</scope>
    <source>
        <strain evidence="14">AH-315-G07</strain>
    </source>
</reference>